<gene>
    <name evidence="1" type="ORF">QVH07_01940</name>
</gene>
<accession>A0ABT7Y8U2</accession>
<protein>
    <recommendedName>
        <fullName evidence="3">SH3 domain-containing protein</fullName>
    </recommendedName>
</protein>
<dbReference type="SUPFAM" id="SSF54001">
    <property type="entry name" value="Cysteine proteinases"/>
    <property type="match status" value="1"/>
</dbReference>
<proteinExistence type="predicted"/>
<dbReference type="Gene3D" id="3.90.1720.10">
    <property type="entry name" value="endopeptidase domain like (from Nostoc punctiforme)"/>
    <property type="match status" value="1"/>
</dbReference>
<sequence>MPREKFKEWPLIDAFGICRLSILPVYSAPTFDSFLFAQLLFGECYQVTALTPDRKWFKIHQEDSEISGWITSDSLKEITKDDYERFNGADYQVVNSPIAAIEYQGTNLYLLPGSRLHFSEIELFNWKDHVGFTGSVRSHRQRATREELIEVALKFLNTPFQSGGRSIFGMDHRWFFPLVFSISGYKLRMSKHMGELIEEEEVMPGDFLSLLDTSSNPLGLALYLGAEQVLWMDNKVKVTDTFDWERQATNNYAEEAVCETRSILE</sequence>
<dbReference type="EMBL" id="JAUEPH010000001">
    <property type="protein sequence ID" value="MDN3202886.1"/>
    <property type="molecule type" value="Genomic_DNA"/>
</dbReference>
<dbReference type="Gene3D" id="2.30.30.40">
    <property type="entry name" value="SH3 Domains"/>
    <property type="match status" value="1"/>
</dbReference>
<evidence type="ECO:0000313" key="2">
    <source>
        <dbReference type="Proteomes" id="UP001171916"/>
    </source>
</evidence>
<organism evidence="1 2">
    <name type="scientific">Algoriphagus sediminis</name>
    <dbReference type="NCBI Taxonomy" id="3057113"/>
    <lineage>
        <taxon>Bacteria</taxon>
        <taxon>Pseudomonadati</taxon>
        <taxon>Bacteroidota</taxon>
        <taxon>Cytophagia</taxon>
        <taxon>Cytophagales</taxon>
        <taxon>Cyclobacteriaceae</taxon>
        <taxon>Algoriphagus</taxon>
    </lineage>
</organism>
<keyword evidence="2" id="KW-1185">Reference proteome</keyword>
<dbReference type="Proteomes" id="UP001171916">
    <property type="component" value="Unassembled WGS sequence"/>
</dbReference>
<evidence type="ECO:0008006" key="3">
    <source>
        <dbReference type="Google" id="ProtNLM"/>
    </source>
</evidence>
<dbReference type="RefSeq" id="WP_289998443.1">
    <property type="nucleotide sequence ID" value="NZ_JAUEPH010000001.1"/>
</dbReference>
<reference evidence="1" key="1">
    <citation type="submission" date="2023-06" db="EMBL/GenBank/DDBJ databases">
        <title>Robiginitalea aurantiacus sp. nov. and Algoriphagus sediminis sp. nov., isolated from coastal sediment.</title>
        <authorList>
            <person name="Zhou Z.Y."/>
            <person name="An J."/>
            <person name="Jia Y.W."/>
            <person name="Du Z.J."/>
        </authorList>
    </citation>
    <scope>NUCLEOTIDE SEQUENCE</scope>
    <source>
        <strain evidence="1">C2-7</strain>
    </source>
</reference>
<comment type="caution">
    <text evidence="1">The sequence shown here is derived from an EMBL/GenBank/DDBJ whole genome shotgun (WGS) entry which is preliminary data.</text>
</comment>
<dbReference type="InterPro" id="IPR038765">
    <property type="entry name" value="Papain-like_cys_pep_sf"/>
</dbReference>
<name>A0ABT7Y8U2_9BACT</name>
<evidence type="ECO:0000313" key="1">
    <source>
        <dbReference type="EMBL" id="MDN3202886.1"/>
    </source>
</evidence>